<dbReference type="RefSeq" id="WP_243570129.1">
    <property type="nucleotide sequence ID" value="NZ_BAAARD010000002.1"/>
</dbReference>
<evidence type="ECO:0000256" key="1">
    <source>
        <dbReference type="SAM" id="MobiDB-lite"/>
    </source>
</evidence>
<dbReference type="Pfam" id="PF13673">
    <property type="entry name" value="Acetyltransf_10"/>
    <property type="match status" value="1"/>
</dbReference>
<sequence>MAAEHDPGHPLVREIAASVLLERLPGIPAELAEPLVAGQLAAKFATMRAERPEATAVLLQRSGTEPEAVGYLVADRSGEEIRLVDLAVVAPARGLGIASAALAVLSEEADASGRSIALAVWAGDPAERLYTRHGFVRIDEPDARDAGYVELRRPPRPSARQSSVCTGDTSTSSSSAQ</sequence>
<dbReference type="InterPro" id="IPR016181">
    <property type="entry name" value="Acyl_CoA_acyltransferase"/>
</dbReference>
<gene>
    <name evidence="3" type="ORF">MTP13_05765</name>
</gene>
<feature type="compositionally biased region" description="Polar residues" evidence="1">
    <location>
        <begin position="159"/>
        <end position="177"/>
    </location>
</feature>
<keyword evidence="4" id="KW-1185">Reference proteome</keyword>
<organism evidence="3 4">
    <name type="scientific">Agromyces soli</name>
    <dbReference type="NCBI Taxonomy" id="659012"/>
    <lineage>
        <taxon>Bacteria</taxon>
        <taxon>Bacillati</taxon>
        <taxon>Actinomycetota</taxon>
        <taxon>Actinomycetes</taxon>
        <taxon>Micrococcales</taxon>
        <taxon>Microbacteriaceae</taxon>
        <taxon>Agromyces</taxon>
    </lineage>
</organism>
<evidence type="ECO:0000313" key="3">
    <source>
        <dbReference type="EMBL" id="UOE27287.1"/>
    </source>
</evidence>
<dbReference type="Gene3D" id="3.40.630.30">
    <property type="match status" value="1"/>
</dbReference>
<accession>A0ABY4AVS4</accession>
<evidence type="ECO:0000313" key="4">
    <source>
        <dbReference type="Proteomes" id="UP000831304"/>
    </source>
</evidence>
<evidence type="ECO:0000259" key="2">
    <source>
        <dbReference type="PROSITE" id="PS51186"/>
    </source>
</evidence>
<dbReference type="PROSITE" id="PS51186">
    <property type="entry name" value="GNAT"/>
    <property type="match status" value="1"/>
</dbReference>
<proteinExistence type="predicted"/>
<reference evidence="3 4" key="1">
    <citation type="submission" date="2022-03" db="EMBL/GenBank/DDBJ databases">
        <title>Agromyces sp. isolated from the gut of P. brevitarsis seulensis larvae.</title>
        <authorList>
            <person name="Won M."/>
            <person name="Kwon S.-W."/>
        </authorList>
    </citation>
    <scope>NUCLEOTIDE SEQUENCE [LARGE SCALE GENOMIC DNA]</scope>
    <source>
        <strain evidence="3 4">KACC 16215</strain>
    </source>
</reference>
<protein>
    <submittedName>
        <fullName evidence="3">GNAT family N-acetyltransferase</fullName>
    </submittedName>
</protein>
<feature type="domain" description="N-acetyltransferase" evidence="2">
    <location>
        <begin position="10"/>
        <end position="154"/>
    </location>
</feature>
<feature type="region of interest" description="Disordered" evidence="1">
    <location>
        <begin position="151"/>
        <end position="177"/>
    </location>
</feature>
<dbReference type="EMBL" id="CP094533">
    <property type="protein sequence ID" value="UOE27287.1"/>
    <property type="molecule type" value="Genomic_DNA"/>
</dbReference>
<dbReference type="SUPFAM" id="SSF55729">
    <property type="entry name" value="Acyl-CoA N-acyltransferases (Nat)"/>
    <property type="match status" value="1"/>
</dbReference>
<dbReference type="InterPro" id="IPR000182">
    <property type="entry name" value="GNAT_dom"/>
</dbReference>
<name>A0ABY4AVS4_9MICO</name>
<dbReference type="Proteomes" id="UP000831304">
    <property type="component" value="Chromosome"/>
</dbReference>